<dbReference type="AlphaFoldDB" id="A0A0G9JXA3"/>
<comment type="caution">
    <text evidence="1">The sequence shown here is derived from an EMBL/GenBank/DDBJ whole genome shotgun (WGS) entry which is preliminary data.</text>
</comment>
<evidence type="ECO:0000313" key="1">
    <source>
        <dbReference type="EMBL" id="KLD98204.1"/>
    </source>
</evidence>
<name>A0A0G9JXA3_9BACT</name>
<protein>
    <submittedName>
        <fullName evidence="1">Uncharacterized protein</fullName>
    </submittedName>
</protein>
<organism evidence="1 2">
    <name type="scientific">Aliarcobacter butzleri L348</name>
    <dbReference type="NCBI Taxonomy" id="1447256"/>
    <lineage>
        <taxon>Bacteria</taxon>
        <taxon>Pseudomonadati</taxon>
        <taxon>Campylobacterota</taxon>
        <taxon>Epsilonproteobacteria</taxon>
        <taxon>Campylobacterales</taxon>
        <taxon>Arcobacteraceae</taxon>
        <taxon>Aliarcobacter</taxon>
    </lineage>
</organism>
<evidence type="ECO:0000313" key="2">
    <source>
        <dbReference type="Proteomes" id="UP000035514"/>
    </source>
</evidence>
<dbReference type="RefSeq" id="WP_004510378.1">
    <property type="nucleotide sequence ID" value="NZ_JAIQ01000131.1"/>
</dbReference>
<dbReference type="Proteomes" id="UP000035514">
    <property type="component" value="Unassembled WGS sequence"/>
</dbReference>
<accession>A0A0G9JXA3</accession>
<dbReference type="EMBL" id="JAIQ01000131">
    <property type="protein sequence ID" value="KLD98204.1"/>
    <property type="molecule type" value="Genomic_DNA"/>
</dbReference>
<gene>
    <name evidence="1" type="ORF">AA20_09190</name>
</gene>
<sequence length="110" mass="13074">MKKLTTYYTNKNILFKEIKQIFPKEIDSRKKIDIYSATTIDSKFYAIFIVDSKSRFIRKNAQDLMELCEKLASYLGHNFKKKELLISSPLCSKAKEYLKQNDWSVRVDFM</sequence>
<dbReference type="PATRIC" id="fig|1447256.3.peg.1795"/>
<proteinExistence type="predicted"/>
<reference evidence="1 2" key="1">
    <citation type="submission" date="2014-01" db="EMBL/GenBank/DDBJ databases">
        <title>Development of a Comparative Genomic Fingerprinting Assay for High Resolution Genotyping of Arcobacter butzleri.</title>
        <authorList>
            <person name="Webb A.L."/>
            <person name="Inglis G.D."/>
            <person name="Kruczkiewicz P."/>
            <person name="Selinger L.B."/>
            <person name="Taboada E.N."/>
        </authorList>
    </citation>
    <scope>NUCLEOTIDE SEQUENCE [LARGE SCALE GENOMIC DNA]</scope>
    <source>
        <strain evidence="1 2">L348</strain>
    </source>
</reference>